<dbReference type="PANTHER" id="PTHR36374:SF1">
    <property type="entry name" value="OS01G0969000 PROTEIN"/>
    <property type="match status" value="1"/>
</dbReference>
<keyword evidence="3" id="KW-1185">Reference proteome</keyword>
<evidence type="ECO:0000256" key="1">
    <source>
        <dbReference type="SAM" id="MobiDB-lite"/>
    </source>
</evidence>
<dbReference type="InParanoid" id="A0A200R9Q1"/>
<dbReference type="EMBL" id="MVGT01000186">
    <property type="protein sequence ID" value="OVA19435.1"/>
    <property type="molecule type" value="Genomic_DNA"/>
</dbReference>
<gene>
    <name evidence="2" type="ORF">BVC80_9057g7</name>
</gene>
<evidence type="ECO:0000313" key="2">
    <source>
        <dbReference type="EMBL" id="OVA19435.1"/>
    </source>
</evidence>
<proteinExistence type="predicted"/>
<organism evidence="2 3">
    <name type="scientific">Macleaya cordata</name>
    <name type="common">Five-seeded plume-poppy</name>
    <name type="synonym">Bocconia cordata</name>
    <dbReference type="NCBI Taxonomy" id="56857"/>
    <lineage>
        <taxon>Eukaryota</taxon>
        <taxon>Viridiplantae</taxon>
        <taxon>Streptophyta</taxon>
        <taxon>Embryophyta</taxon>
        <taxon>Tracheophyta</taxon>
        <taxon>Spermatophyta</taxon>
        <taxon>Magnoliopsida</taxon>
        <taxon>Ranunculales</taxon>
        <taxon>Papaveraceae</taxon>
        <taxon>Papaveroideae</taxon>
        <taxon>Macleaya</taxon>
    </lineage>
</organism>
<accession>A0A200R9Q1</accession>
<feature type="region of interest" description="Disordered" evidence="1">
    <location>
        <begin position="52"/>
        <end position="104"/>
    </location>
</feature>
<sequence length="104" mass="11979">MAEKESKSVNTSIEMKEEQKNRGPLFSIFQDFKLNFPLFKRENKEVVVVTHEGTNKSKSDEESNKPQKPDFVKLPDSRQDFSSLKLSVEESEQGTGGNHLWQFT</sequence>
<evidence type="ECO:0000313" key="3">
    <source>
        <dbReference type="Proteomes" id="UP000195402"/>
    </source>
</evidence>
<feature type="compositionally biased region" description="Basic and acidic residues" evidence="1">
    <location>
        <begin position="53"/>
        <end position="79"/>
    </location>
</feature>
<feature type="region of interest" description="Disordered" evidence="1">
    <location>
        <begin position="1"/>
        <end position="20"/>
    </location>
</feature>
<dbReference type="OMA" id="WARYNER"/>
<name>A0A200R9Q1_MACCD</name>
<dbReference type="STRING" id="56857.A0A200R9Q1"/>
<dbReference type="GO" id="GO:0009507">
    <property type="term" value="C:chloroplast"/>
    <property type="evidence" value="ECO:0007669"/>
    <property type="project" value="TreeGrafter"/>
</dbReference>
<dbReference type="Proteomes" id="UP000195402">
    <property type="component" value="Unassembled WGS sequence"/>
</dbReference>
<reference evidence="2 3" key="1">
    <citation type="journal article" date="2017" name="Mol. Plant">
        <title>The Genome of Medicinal Plant Macleaya cordata Provides New Insights into Benzylisoquinoline Alkaloids Metabolism.</title>
        <authorList>
            <person name="Liu X."/>
            <person name="Liu Y."/>
            <person name="Huang P."/>
            <person name="Ma Y."/>
            <person name="Qing Z."/>
            <person name="Tang Q."/>
            <person name="Cao H."/>
            <person name="Cheng P."/>
            <person name="Zheng Y."/>
            <person name="Yuan Z."/>
            <person name="Zhou Y."/>
            <person name="Liu J."/>
            <person name="Tang Z."/>
            <person name="Zhuo Y."/>
            <person name="Zhang Y."/>
            <person name="Yu L."/>
            <person name="Huang J."/>
            <person name="Yang P."/>
            <person name="Peng Q."/>
            <person name="Zhang J."/>
            <person name="Jiang W."/>
            <person name="Zhang Z."/>
            <person name="Lin K."/>
            <person name="Ro D.K."/>
            <person name="Chen X."/>
            <person name="Xiong X."/>
            <person name="Shang Y."/>
            <person name="Huang S."/>
            <person name="Zeng J."/>
        </authorList>
    </citation>
    <scope>NUCLEOTIDE SEQUENCE [LARGE SCALE GENOMIC DNA]</scope>
    <source>
        <strain evidence="3">cv. BLH2017</strain>
        <tissue evidence="2">Root</tissue>
    </source>
</reference>
<comment type="caution">
    <text evidence="2">The sequence shown here is derived from an EMBL/GenBank/DDBJ whole genome shotgun (WGS) entry which is preliminary data.</text>
</comment>
<dbReference type="AlphaFoldDB" id="A0A200R9Q1"/>
<dbReference type="OrthoDB" id="1892038at2759"/>
<dbReference type="PANTHER" id="PTHR36374">
    <property type="entry name" value="OS01G0969000 PROTEIN"/>
    <property type="match status" value="1"/>
</dbReference>
<protein>
    <submittedName>
        <fullName evidence="2">Uncharacterized protein</fullName>
    </submittedName>
</protein>